<evidence type="ECO:0000256" key="9">
    <source>
        <dbReference type="ARBA" id="ARBA00022842"/>
    </source>
</evidence>
<keyword evidence="6 11" id="KW-0819">tRNA processing</keyword>
<dbReference type="AlphaFoldDB" id="A0A076F747"/>
<comment type="function">
    <text evidence="2 11 13">Catalyzes the transfer of a dimethylallyl group onto the adenine at position 37 in tRNAs that read codons beginning with uridine, leading to the formation of N6-(dimethylallyl)adenosine (i(6)A).</text>
</comment>
<keyword evidence="7 11" id="KW-0547">Nucleotide-binding</keyword>
<dbReference type="EC" id="2.5.1.75" evidence="11"/>
<dbReference type="HOGENOM" id="CLU_032616_0_1_7"/>
<evidence type="ECO:0000256" key="8">
    <source>
        <dbReference type="ARBA" id="ARBA00022840"/>
    </source>
</evidence>
<dbReference type="KEGG" id="caj:CIG1485E_0229"/>
<dbReference type="OrthoDB" id="9776390at2"/>
<proteinExistence type="inferred from homology"/>
<evidence type="ECO:0000256" key="3">
    <source>
        <dbReference type="ARBA" id="ARBA00005842"/>
    </source>
</evidence>
<evidence type="ECO:0000313" key="15">
    <source>
        <dbReference type="EMBL" id="AII14100.1"/>
    </source>
</evidence>
<evidence type="ECO:0000313" key="16">
    <source>
        <dbReference type="Proteomes" id="UP000028486"/>
    </source>
</evidence>
<feature type="site" description="Interaction with substrate tRNA" evidence="11">
    <location>
        <position position="100"/>
    </location>
</feature>
<comment type="catalytic activity">
    <reaction evidence="10 11 12">
        <text>adenosine(37) in tRNA + dimethylallyl diphosphate = N(6)-dimethylallyladenosine(37) in tRNA + diphosphate</text>
        <dbReference type="Rhea" id="RHEA:26482"/>
        <dbReference type="Rhea" id="RHEA-COMP:10162"/>
        <dbReference type="Rhea" id="RHEA-COMP:10375"/>
        <dbReference type="ChEBI" id="CHEBI:33019"/>
        <dbReference type="ChEBI" id="CHEBI:57623"/>
        <dbReference type="ChEBI" id="CHEBI:74411"/>
        <dbReference type="ChEBI" id="CHEBI:74415"/>
        <dbReference type="EC" id="2.5.1.75"/>
    </reaction>
</comment>
<dbReference type="PANTHER" id="PTHR11088:SF60">
    <property type="entry name" value="TRNA DIMETHYLALLYLTRANSFERASE"/>
    <property type="match status" value="1"/>
</dbReference>
<dbReference type="GO" id="GO:0005524">
    <property type="term" value="F:ATP binding"/>
    <property type="evidence" value="ECO:0007669"/>
    <property type="project" value="UniProtKB-UniRule"/>
</dbReference>
<feature type="binding site" evidence="11">
    <location>
        <begin position="9"/>
        <end position="16"/>
    </location>
    <ligand>
        <name>ATP</name>
        <dbReference type="ChEBI" id="CHEBI:30616"/>
    </ligand>
</feature>
<evidence type="ECO:0000256" key="1">
    <source>
        <dbReference type="ARBA" id="ARBA00001946"/>
    </source>
</evidence>
<reference evidence="16" key="1">
    <citation type="journal article" date="2014" name="Genome Announc.">
        <title>Complete Genome Sequence of Campylobacter iguaniorum Strain 1485ET, Isolated from a Bearded Dragon (Pogona vitticeps).</title>
        <authorList>
            <person name="Gilbert M.J."/>
            <person name="Miller W.G."/>
            <person name="Yee E."/>
            <person name="Kik M."/>
            <person name="Wagenaar J.A."/>
            <person name="Duim B."/>
        </authorList>
    </citation>
    <scope>NUCLEOTIDE SEQUENCE [LARGE SCALE GENOMIC DNA]</scope>
    <source>
        <strain evidence="16">1485E</strain>
    </source>
</reference>
<dbReference type="eggNOG" id="COG0324">
    <property type="taxonomic scope" value="Bacteria"/>
</dbReference>
<keyword evidence="9 11" id="KW-0460">Magnesium</keyword>
<keyword evidence="16" id="KW-1185">Reference proteome</keyword>
<evidence type="ECO:0000256" key="13">
    <source>
        <dbReference type="RuleBase" id="RU003784"/>
    </source>
</evidence>
<dbReference type="NCBIfam" id="TIGR00174">
    <property type="entry name" value="miaA"/>
    <property type="match status" value="1"/>
</dbReference>
<protein>
    <recommendedName>
        <fullName evidence="11">tRNA dimethylallyltransferase</fullName>
        <ecNumber evidence="11">2.5.1.75</ecNumber>
    </recommendedName>
    <alternativeName>
        <fullName evidence="11">Dimethylallyl diphosphate:tRNA dimethylallyltransferase</fullName>
        <shortName evidence="11">DMAPP:tRNA dimethylallyltransferase</shortName>
        <shortName evidence="11">DMATase</shortName>
    </alternativeName>
    <alternativeName>
        <fullName evidence="11">Isopentenyl-diphosphate:tRNA isopentenyltransferase</fullName>
        <shortName evidence="11">IPP transferase</shortName>
        <shortName evidence="11">IPPT</shortName>
        <shortName evidence="11">IPTase</shortName>
    </alternativeName>
</protein>
<dbReference type="InterPro" id="IPR039657">
    <property type="entry name" value="Dimethylallyltransferase"/>
</dbReference>
<name>A0A076F747_9BACT</name>
<evidence type="ECO:0000256" key="4">
    <source>
        <dbReference type="ARBA" id="ARBA00011245"/>
    </source>
</evidence>
<feature type="binding site" evidence="11">
    <location>
        <begin position="11"/>
        <end position="16"/>
    </location>
    <ligand>
        <name>substrate</name>
    </ligand>
</feature>
<accession>A0A076F747</accession>
<comment type="subunit">
    <text evidence="4 11">Monomer.</text>
</comment>
<dbReference type="GO" id="GO:0006400">
    <property type="term" value="P:tRNA modification"/>
    <property type="evidence" value="ECO:0007669"/>
    <property type="project" value="TreeGrafter"/>
</dbReference>
<evidence type="ECO:0000256" key="7">
    <source>
        <dbReference type="ARBA" id="ARBA00022741"/>
    </source>
</evidence>
<comment type="caution">
    <text evidence="11">Lacks conserved residue(s) required for the propagation of feature annotation.</text>
</comment>
<evidence type="ECO:0000256" key="6">
    <source>
        <dbReference type="ARBA" id="ARBA00022694"/>
    </source>
</evidence>
<dbReference type="HAMAP" id="MF_00185">
    <property type="entry name" value="IPP_trans"/>
    <property type="match status" value="1"/>
</dbReference>
<keyword evidence="8 11" id="KW-0067">ATP-binding</keyword>
<dbReference type="SUPFAM" id="SSF52540">
    <property type="entry name" value="P-loop containing nucleoside triphosphate hydrolases"/>
    <property type="match status" value="2"/>
</dbReference>
<dbReference type="InterPro" id="IPR018022">
    <property type="entry name" value="IPT"/>
</dbReference>
<dbReference type="PANTHER" id="PTHR11088">
    <property type="entry name" value="TRNA DIMETHYLALLYLTRANSFERASE"/>
    <property type="match status" value="1"/>
</dbReference>
<dbReference type="Gene3D" id="3.40.50.300">
    <property type="entry name" value="P-loop containing nucleotide triphosphate hydrolases"/>
    <property type="match status" value="1"/>
</dbReference>
<organism evidence="15 16">
    <name type="scientific">Campylobacter iguaniorum</name>
    <dbReference type="NCBI Taxonomy" id="1244531"/>
    <lineage>
        <taxon>Bacteria</taxon>
        <taxon>Pseudomonadati</taxon>
        <taxon>Campylobacterota</taxon>
        <taxon>Epsilonproteobacteria</taxon>
        <taxon>Campylobacterales</taxon>
        <taxon>Campylobacteraceae</taxon>
        <taxon>Campylobacter</taxon>
    </lineage>
</organism>
<dbReference type="EMBL" id="CP009043">
    <property type="protein sequence ID" value="AII14100.1"/>
    <property type="molecule type" value="Genomic_DNA"/>
</dbReference>
<evidence type="ECO:0000256" key="14">
    <source>
        <dbReference type="RuleBase" id="RU003785"/>
    </source>
</evidence>
<feature type="region of interest" description="Interaction with substrate tRNA" evidence="11">
    <location>
        <begin position="34"/>
        <end position="37"/>
    </location>
</feature>
<dbReference type="RefSeq" id="WP_038452789.1">
    <property type="nucleotide sequence ID" value="NZ_CP009043.1"/>
</dbReference>
<gene>
    <name evidence="11 15" type="primary">miaA</name>
    <name evidence="15" type="ORF">CIG1485E_0229</name>
</gene>
<dbReference type="Proteomes" id="UP000028486">
    <property type="component" value="Chromosome"/>
</dbReference>
<comment type="cofactor">
    <cofactor evidence="1 11">
        <name>Mg(2+)</name>
        <dbReference type="ChEBI" id="CHEBI:18420"/>
    </cofactor>
</comment>
<evidence type="ECO:0000256" key="2">
    <source>
        <dbReference type="ARBA" id="ARBA00003213"/>
    </source>
</evidence>
<dbReference type="InterPro" id="IPR027417">
    <property type="entry name" value="P-loop_NTPase"/>
</dbReference>
<evidence type="ECO:0000256" key="11">
    <source>
        <dbReference type="HAMAP-Rule" id="MF_00185"/>
    </source>
</evidence>
<evidence type="ECO:0000256" key="5">
    <source>
        <dbReference type="ARBA" id="ARBA00022679"/>
    </source>
</evidence>
<dbReference type="Pfam" id="PF01715">
    <property type="entry name" value="IPPT"/>
    <property type="match status" value="1"/>
</dbReference>
<dbReference type="Gene3D" id="1.10.20.140">
    <property type="match status" value="1"/>
</dbReference>
<dbReference type="PATRIC" id="fig|1244531.5.peg.238"/>
<evidence type="ECO:0000256" key="12">
    <source>
        <dbReference type="RuleBase" id="RU003783"/>
    </source>
</evidence>
<comment type="similarity">
    <text evidence="3 11 14">Belongs to the IPP transferase family.</text>
</comment>
<dbReference type="GO" id="GO:0052381">
    <property type="term" value="F:tRNA dimethylallyltransferase activity"/>
    <property type="evidence" value="ECO:0007669"/>
    <property type="project" value="UniProtKB-UniRule"/>
</dbReference>
<sequence>MFYEFGLIGTTASGKSALAIKLASRLGGVILSLDSLCLYKEIDIASAKPNADELSQIRHFGINLVYPDEHFCVGDFIKEYFKAREFAMSNDIPLIITGGSGFYLSAMLGGLSPKLDDSPNSLSNSQIWELVLQNDPEFAAKFSQNDTFRMQKWYQIYTQTSQIPSLWLKQNTTEPIIKNLKIFDIVWDKDELRSRIAQRTKAMLESGLIDEAKGLFAKYPNDVKALNCIGLKESKEFLNGELGDIDPSLNSLNLNDKKSSYYKLFELISTHTAQLAKRQRTFNASKFKDKINVSFESGFEQILANL</sequence>
<keyword evidence="5 11" id="KW-0808">Transferase</keyword>
<dbReference type="STRING" id="1244531.CIG2463D_0234"/>
<evidence type="ECO:0000256" key="10">
    <source>
        <dbReference type="ARBA" id="ARBA00049563"/>
    </source>
</evidence>